<proteinExistence type="predicted"/>
<dbReference type="Gene3D" id="3.40.50.720">
    <property type="entry name" value="NAD(P)-binding Rossmann-like Domain"/>
    <property type="match status" value="1"/>
</dbReference>
<reference evidence="2 3" key="1">
    <citation type="submission" date="2019-08" db="EMBL/GenBank/DDBJ databases">
        <title>Bacillus genomes from the desert of Cuatro Cienegas, Coahuila.</title>
        <authorList>
            <person name="Olmedo-Alvarez G."/>
        </authorList>
    </citation>
    <scope>NUCLEOTIDE SEQUENCE [LARGE SCALE GENOMIC DNA]</scope>
    <source>
        <strain evidence="2 3">CH40_1T</strain>
    </source>
</reference>
<evidence type="ECO:0000313" key="3">
    <source>
        <dbReference type="Proteomes" id="UP000323317"/>
    </source>
</evidence>
<gene>
    <name evidence="2" type="ORF">FZC79_11700</name>
</gene>
<dbReference type="RefSeq" id="WP_148947000.1">
    <property type="nucleotide sequence ID" value="NZ_JBNIKK010000003.1"/>
</dbReference>
<dbReference type="InterPro" id="IPR036291">
    <property type="entry name" value="NAD(P)-bd_dom_sf"/>
</dbReference>
<dbReference type="Pfam" id="PF07993">
    <property type="entry name" value="NAD_binding_4"/>
    <property type="match status" value="1"/>
</dbReference>
<dbReference type="InterPro" id="IPR026055">
    <property type="entry name" value="FAR"/>
</dbReference>
<dbReference type="SUPFAM" id="SSF51735">
    <property type="entry name" value="NAD(P)-binding Rossmann-fold domains"/>
    <property type="match status" value="1"/>
</dbReference>
<name>A0A5D4KDV4_9BACI</name>
<dbReference type="Proteomes" id="UP000323317">
    <property type="component" value="Unassembled WGS sequence"/>
</dbReference>
<accession>A0A5D4KDV4</accession>
<dbReference type="AlphaFoldDB" id="A0A5D4KDV4"/>
<feature type="domain" description="Thioester reductase (TE)" evidence="1">
    <location>
        <begin position="5"/>
        <end position="239"/>
    </location>
</feature>
<dbReference type="PANTHER" id="PTHR11011">
    <property type="entry name" value="MALE STERILITY PROTEIN 2-RELATED"/>
    <property type="match status" value="1"/>
</dbReference>
<comment type="caution">
    <text evidence="2">The sequence shown here is derived from an EMBL/GenBank/DDBJ whole genome shotgun (WGS) entry which is preliminary data.</text>
</comment>
<dbReference type="GO" id="GO:0080019">
    <property type="term" value="F:alcohol-forming very long-chain fatty acyl-CoA reductase activity"/>
    <property type="evidence" value="ECO:0007669"/>
    <property type="project" value="InterPro"/>
</dbReference>
<dbReference type="PANTHER" id="PTHR11011:SF45">
    <property type="entry name" value="FATTY ACYL-COA REDUCTASE CG8306-RELATED"/>
    <property type="match status" value="1"/>
</dbReference>
<protein>
    <submittedName>
        <fullName evidence="2">NAD-dependent epimerase/dehydratase family protein</fullName>
    </submittedName>
</protein>
<sequence>MNIFLTGATGFVGKKLTEELLNDDHRLYVLCRNEKKANMFINEIPPAFRKNVNCVIGDLSSSLLGLDMKEAENLKGKVEAIYHMAAYLSFDPEQHKETFDVNLEGTRRALEFSEKIECRRFLYVSTAYTVGMETAGKEELYSSERRFVNHYEESKNHAEHLVHSFKDRMEVVILRPSIIIGDSRTGEADTTFGVYGLLKAASLLKRKVSKKDGWEDNIYRFLGEKELRMNLVPVDYVAGVLKEALTLGENGKIYNITDPSPLKQKEIFQVVKEVLEFPNLELVPFSQKDKLSDLENSLNEALGIFKHYFTRELHFPCHNTLSLLKRAGKKQLKLDHDNLKFILGSYKK</sequence>
<dbReference type="EMBL" id="VTEH01000008">
    <property type="protein sequence ID" value="TYR75076.1"/>
    <property type="molecule type" value="Genomic_DNA"/>
</dbReference>
<dbReference type="InterPro" id="IPR013120">
    <property type="entry name" value="FAR_NAD-bd"/>
</dbReference>
<organism evidence="2 3">
    <name type="scientific">Rossellomorea vietnamensis</name>
    <dbReference type="NCBI Taxonomy" id="218284"/>
    <lineage>
        <taxon>Bacteria</taxon>
        <taxon>Bacillati</taxon>
        <taxon>Bacillota</taxon>
        <taxon>Bacilli</taxon>
        <taxon>Bacillales</taxon>
        <taxon>Bacillaceae</taxon>
        <taxon>Rossellomorea</taxon>
    </lineage>
</organism>
<evidence type="ECO:0000313" key="2">
    <source>
        <dbReference type="EMBL" id="TYR75076.1"/>
    </source>
</evidence>
<dbReference type="GO" id="GO:0035336">
    <property type="term" value="P:long-chain fatty-acyl-CoA metabolic process"/>
    <property type="evidence" value="ECO:0007669"/>
    <property type="project" value="TreeGrafter"/>
</dbReference>
<evidence type="ECO:0000259" key="1">
    <source>
        <dbReference type="Pfam" id="PF07993"/>
    </source>
</evidence>